<keyword evidence="3 6" id="KW-0812">Transmembrane</keyword>
<evidence type="ECO:0000256" key="6">
    <source>
        <dbReference type="PROSITE-ProRule" id="PRU00205"/>
    </source>
</evidence>
<comment type="caution">
    <text evidence="10">The sequence shown here is derived from an EMBL/GenBank/DDBJ whole genome shotgun (WGS) entry which is preliminary data.</text>
</comment>
<dbReference type="SMART" id="SM00724">
    <property type="entry name" value="TLC"/>
    <property type="match status" value="1"/>
</dbReference>
<dbReference type="OrthoDB" id="537032at2759"/>
<reference evidence="10 11" key="1">
    <citation type="journal article" date="2012" name="Eukaryot. Cell">
        <title>Draft genome sequence of CBS 2479, the standard type strain of Trichosporon asahii.</title>
        <authorList>
            <person name="Yang R.Y."/>
            <person name="Li H.T."/>
            <person name="Zhu H."/>
            <person name="Zhou G.P."/>
            <person name="Wang M."/>
            <person name="Wang L."/>
        </authorList>
    </citation>
    <scope>NUCLEOTIDE SEQUENCE [LARGE SCALE GENOMIC DNA]</scope>
    <source>
        <strain evidence="11">ATCC 90039 / CBS 2479 / JCM 2466 / KCTC 7840 / NCYC 2677 / UAMH 7654</strain>
    </source>
</reference>
<keyword evidence="5 6" id="KW-0472">Membrane</keyword>
<dbReference type="HOGENOM" id="CLU_028277_2_1_1"/>
<dbReference type="InterPro" id="IPR006634">
    <property type="entry name" value="TLC-dom"/>
</dbReference>
<evidence type="ECO:0000256" key="2">
    <source>
        <dbReference type="ARBA" id="ARBA00009808"/>
    </source>
</evidence>
<feature type="domain" description="TLC" evidence="9">
    <location>
        <begin position="99"/>
        <end position="310"/>
    </location>
</feature>
<gene>
    <name evidence="10" type="ORF">A1Q1_05040</name>
</gene>
<evidence type="ECO:0000259" key="9">
    <source>
        <dbReference type="PROSITE" id="PS50922"/>
    </source>
</evidence>
<dbReference type="PIRSF" id="PIRSF005225">
    <property type="entry name" value="LAG1_LAC1"/>
    <property type="match status" value="1"/>
</dbReference>
<dbReference type="RefSeq" id="XP_014177322.1">
    <property type="nucleotide sequence ID" value="XM_014321847.1"/>
</dbReference>
<feature type="transmembrane region" description="Helical" evidence="8">
    <location>
        <begin position="279"/>
        <end position="302"/>
    </location>
</feature>
<dbReference type="VEuPathDB" id="FungiDB:A1Q1_05040"/>
<comment type="similarity">
    <text evidence="2">Belongs to the sphingosine N-acyltransferase family.</text>
</comment>
<dbReference type="PROSITE" id="PS50922">
    <property type="entry name" value="TLC"/>
    <property type="match status" value="1"/>
</dbReference>
<evidence type="ECO:0000256" key="3">
    <source>
        <dbReference type="ARBA" id="ARBA00022692"/>
    </source>
</evidence>
<dbReference type="GO" id="GO:0016020">
    <property type="term" value="C:membrane"/>
    <property type="evidence" value="ECO:0007669"/>
    <property type="project" value="UniProtKB-SubCell"/>
</dbReference>
<feature type="compositionally biased region" description="Acidic residues" evidence="7">
    <location>
        <begin position="322"/>
        <end position="335"/>
    </location>
</feature>
<sequence>MSLTRESVVDFVRPFVELSYPVKGFENGVPTTLYSKGRLDVRYVIFWAVVFSVLRHVSMKYILSPLARRVIPTPPLDHKPTSPAMERHLKRVAAKKKEHNSVRFAEQAWAMAYCTVFWTIGMIILHRIPNPTSPEQLWGTYPYTPLPALTKFYYLAQLGWWFHQLYVINTEKPRKDHWQMFGHHLLSIALIGSSYLANYTRIGVVVHSLMDFCDILLPLLRYMAFSRACDAAFVVFLVSWIITRQVGLFLVIKSAAVEAPKYIAFKWDPANGHYLTKGMYYGFIILLSILLVLCTVWFYMAIMVAVRVVRGQGAEDTRSDSEDTDDDAISLEDEDDSVIPNGHTNGINGHANGHANGNGVTNGITNGNGVNGVNGHSSAVNGHANGLKNRKH</sequence>
<dbReference type="KEGG" id="tasa:A1Q1_05040"/>
<feature type="transmembrane region" description="Helical" evidence="8">
    <location>
        <begin position="180"/>
        <end position="196"/>
    </location>
</feature>
<dbReference type="PANTHER" id="PTHR12560">
    <property type="entry name" value="LONGEVITY ASSURANCE FACTOR 1 LAG1"/>
    <property type="match status" value="1"/>
</dbReference>
<feature type="transmembrane region" description="Helical" evidence="8">
    <location>
        <begin position="148"/>
        <end position="168"/>
    </location>
</feature>
<feature type="transmembrane region" description="Helical" evidence="8">
    <location>
        <begin position="108"/>
        <end position="128"/>
    </location>
</feature>
<evidence type="ECO:0000256" key="1">
    <source>
        <dbReference type="ARBA" id="ARBA00004141"/>
    </source>
</evidence>
<dbReference type="GeneID" id="25988552"/>
<comment type="subcellular location">
    <subcellularLocation>
        <location evidence="1">Membrane</location>
        <topology evidence="1">Multi-pass membrane protein</topology>
    </subcellularLocation>
</comment>
<evidence type="ECO:0000256" key="5">
    <source>
        <dbReference type="ARBA" id="ARBA00023136"/>
    </source>
</evidence>
<evidence type="ECO:0000256" key="7">
    <source>
        <dbReference type="SAM" id="MobiDB-lite"/>
    </source>
</evidence>
<evidence type="ECO:0000256" key="4">
    <source>
        <dbReference type="ARBA" id="ARBA00022989"/>
    </source>
</evidence>
<organism evidence="10 11">
    <name type="scientific">Trichosporon asahii var. asahii (strain ATCC 90039 / CBS 2479 / JCM 2466 / KCTC 7840 / NBRC 103889/ NCYC 2677 / UAMH 7654)</name>
    <name type="common">Yeast</name>
    <dbReference type="NCBI Taxonomy" id="1186058"/>
    <lineage>
        <taxon>Eukaryota</taxon>
        <taxon>Fungi</taxon>
        <taxon>Dikarya</taxon>
        <taxon>Basidiomycota</taxon>
        <taxon>Agaricomycotina</taxon>
        <taxon>Tremellomycetes</taxon>
        <taxon>Trichosporonales</taxon>
        <taxon>Trichosporonaceae</taxon>
        <taxon>Trichosporon</taxon>
    </lineage>
</organism>
<dbReference type="AlphaFoldDB" id="J5QAU2"/>
<evidence type="ECO:0000313" key="10">
    <source>
        <dbReference type="EMBL" id="EJT46393.1"/>
    </source>
</evidence>
<dbReference type="Pfam" id="PF03798">
    <property type="entry name" value="TRAM_LAG1_CLN8"/>
    <property type="match status" value="1"/>
</dbReference>
<evidence type="ECO:0000256" key="8">
    <source>
        <dbReference type="SAM" id="Phobius"/>
    </source>
</evidence>
<proteinExistence type="inferred from homology"/>
<dbReference type="Proteomes" id="UP000002748">
    <property type="component" value="Unassembled WGS sequence"/>
</dbReference>
<dbReference type="InterPro" id="IPR016439">
    <property type="entry name" value="Lag1/Lac1-like"/>
</dbReference>
<name>J5QAU2_TRIAS</name>
<feature type="region of interest" description="Disordered" evidence="7">
    <location>
        <begin position="314"/>
        <end position="335"/>
    </location>
</feature>
<dbReference type="PANTHER" id="PTHR12560:SF0">
    <property type="entry name" value="LD18904P"/>
    <property type="match status" value="1"/>
</dbReference>
<dbReference type="EMBL" id="ALBS01000295">
    <property type="protein sequence ID" value="EJT46393.1"/>
    <property type="molecule type" value="Genomic_DNA"/>
</dbReference>
<evidence type="ECO:0000313" key="11">
    <source>
        <dbReference type="Proteomes" id="UP000002748"/>
    </source>
</evidence>
<protein>
    <submittedName>
        <fullName evidence="10">Longevity-assurance protein-like protein</fullName>
    </submittedName>
</protein>
<accession>J5QAU2</accession>
<dbReference type="GO" id="GO:0046513">
    <property type="term" value="P:ceramide biosynthetic process"/>
    <property type="evidence" value="ECO:0007669"/>
    <property type="project" value="InterPro"/>
</dbReference>
<keyword evidence="4 8" id="KW-1133">Transmembrane helix</keyword>
<dbReference type="GO" id="GO:0050291">
    <property type="term" value="F:sphingosine N-acyltransferase activity"/>
    <property type="evidence" value="ECO:0007669"/>
    <property type="project" value="InterPro"/>
</dbReference>